<feature type="transmembrane region" description="Helical" evidence="6">
    <location>
        <begin position="209"/>
        <end position="225"/>
    </location>
</feature>
<evidence type="ECO:0000256" key="4">
    <source>
        <dbReference type="ARBA" id="ARBA00022989"/>
    </source>
</evidence>
<feature type="transmembrane region" description="Helical" evidence="6">
    <location>
        <begin position="355"/>
        <end position="373"/>
    </location>
</feature>
<dbReference type="PROSITE" id="PS50850">
    <property type="entry name" value="MFS"/>
    <property type="match status" value="1"/>
</dbReference>
<evidence type="ECO:0000256" key="3">
    <source>
        <dbReference type="ARBA" id="ARBA00022692"/>
    </source>
</evidence>
<gene>
    <name evidence="8" type="ORF">sm9_1090</name>
</gene>
<dbReference type="AlphaFoldDB" id="A0A0U2L5E2"/>
<accession>A0A0U2L5E2</accession>
<evidence type="ECO:0000256" key="2">
    <source>
        <dbReference type="ARBA" id="ARBA00022448"/>
    </source>
</evidence>
<dbReference type="InterPro" id="IPR020846">
    <property type="entry name" value="MFS_dom"/>
</dbReference>
<keyword evidence="4 6" id="KW-1133">Transmembrane helix</keyword>
<reference evidence="8 9" key="1">
    <citation type="submission" date="2015-04" db="EMBL/GenBank/DDBJ databases">
        <title>The complete genome sequence of the rumen methanogen Methanobrevibacter millerae SM9.</title>
        <authorList>
            <person name="Leahy S.C."/>
            <person name="Kelly W.J."/>
            <person name="Pacheco D.M."/>
            <person name="Li D."/>
            <person name="Altermann E."/>
            <person name="Attwood G.T."/>
        </authorList>
    </citation>
    <scope>NUCLEOTIDE SEQUENCE [LARGE SCALE GENOMIC DNA]</scope>
    <source>
        <strain evidence="8 9">SM9</strain>
    </source>
</reference>
<feature type="transmembrane region" description="Helical" evidence="6">
    <location>
        <begin position="438"/>
        <end position="458"/>
    </location>
</feature>
<dbReference type="InterPro" id="IPR011701">
    <property type="entry name" value="MFS"/>
</dbReference>
<feature type="transmembrane region" description="Helical" evidence="6">
    <location>
        <begin position="302"/>
        <end position="319"/>
    </location>
</feature>
<protein>
    <submittedName>
        <fullName evidence="8">MFS transporter</fullName>
    </submittedName>
</protein>
<evidence type="ECO:0000313" key="9">
    <source>
        <dbReference type="Proteomes" id="UP000067738"/>
    </source>
</evidence>
<dbReference type="PANTHER" id="PTHR42718">
    <property type="entry name" value="MAJOR FACILITATOR SUPERFAMILY MULTIDRUG TRANSPORTER MFSC"/>
    <property type="match status" value="1"/>
</dbReference>
<organism evidence="8 9">
    <name type="scientific">Methanobrevibacter millerae</name>
    <dbReference type="NCBI Taxonomy" id="230361"/>
    <lineage>
        <taxon>Archaea</taxon>
        <taxon>Methanobacteriati</taxon>
        <taxon>Methanobacteriota</taxon>
        <taxon>Methanomada group</taxon>
        <taxon>Methanobacteria</taxon>
        <taxon>Methanobacteriales</taxon>
        <taxon>Methanobacteriaceae</taxon>
        <taxon>Methanobrevibacter</taxon>
    </lineage>
</organism>
<dbReference type="Pfam" id="PF07690">
    <property type="entry name" value="MFS_1"/>
    <property type="match status" value="1"/>
</dbReference>
<keyword evidence="3 6" id="KW-0812">Transmembrane</keyword>
<evidence type="ECO:0000256" key="6">
    <source>
        <dbReference type="SAM" id="Phobius"/>
    </source>
</evidence>
<dbReference type="PATRIC" id="fig|230361.4.peg.1124"/>
<feature type="transmembrane region" description="Helical" evidence="6">
    <location>
        <begin position="170"/>
        <end position="189"/>
    </location>
</feature>
<evidence type="ECO:0000256" key="5">
    <source>
        <dbReference type="ARBA" id="ARBA00023136"/>
    </source>
</evidence>
<feature type="transmembrane region" description="Helical" evidence="6">
    <location>
        <begin position="20"/>
        <end position="41"/>
    </location>
</feature>
<dbReference type="KEGG" id="mmil:sm9_1090"/>
<dbReference type="Proteomes" id="UP000067738">
    <property type="component" value="Chromosome"/>
</dbReference>
<feature type="transmembrane region" description="Helical" evidence="6">
    <location>
        <begin position="142"/>
        <end position="164"/>
    </location>
</feature>
<feature type="transmembrane region" description="Helical" evidence="6">
    <location>
        <begin position="267"/>
        <end position="290"/>
    </location>
</feature>
<evidence type="ECO:0000256" key="1">
    <source>
        <dbReference type="ARBA" id="ARBA00004141"/>
    </source>
</evidence>
<evidence type="ECO:0000313" key="8">
    <source>
        <dbReference type="EMBL" id="ALT68878.1"/>
    </source>
</evidence>
<evidence type="ECO:0000259" key="7">
    <source>
        <dbReference type="PROSITE" id="PS50850"/>
    </source>
</evidence>
<sequence length="470" mass="52946">MKKIYFLIMNKNDEDKFVIILGCLLLFSVQILGNMIVIAIPSITETLKLSMDASNAVTLVYLVLVISLILPFGKFISKYGVGKYLKIGIILGIISLFICAIAPNYLIFIIGRILQGISTALICCAINLTLSLQLSGETFGRGIGIVLSLGYGGLTLSYLFSGFITYYLSWRVLFLSLIPFYIIALYILIKLNKEWFSESQIKIDYKGSIIYFIFMILLSTSLSYLDDKGILLLPISFILLIVLVVVEKNTEYPLYNLKLLRNPDYVIGNYASFVVFFITFITIYILNFYLQYHEDYDPSVTGLFLLPAAISMIVVAHFAGKLTVKYDVRLLSALGCVILIFATYIILLMDFIPTYYIFLACIVLGIAEGFFLASNNRHVVLTINREHFIDSSTFLFTSREFGKTVSLALYFLISGLVFGDAGTYEGNLLHLVMTGEMMMRISMVLTVSVIILLIGVWYKNKRNSKKVESK</sequence>
<feature type="transmembrane region" description="Helical" evidence="6">
    <location>
        <begin position="401"/>
        <end position="418"/>
    </location>
</feature>
<feature type="transmembrane region" description="Helical" evidence="6">
    <location>
        <begin position="53"/>
        <end position="72"/>
    </location>
</feature>
<dbReference type="InterPro" id="IPR036259">
    <property type="entry name" value="MFS_trans_sf"/>
</dbReference>
<feature type="transmembrane region" description="Helical" evidence="6">
    <location>
        <begin position="331"/>
        <end position="349"/>
    </location>
</feature>
<dbReference type="GO" id="GO:0016020">
    <property type="term" value="C:membrane"/>
    <property type="evidence" value="ECO:0007669"/>
    <property type="project" value="UniProtKB-SubCell"/>
</dbReference>
<dbReference type="EMBL" id="CP011266">
    <property type="protein sequence ID" value="ALT68878.1"/>
    <property type="molecule type" value="Genomic_DNA"/>
</dbReference>
<feature type="transmembrane region" description="Helical" evidence="6">
    <location>
        <begin position="84"/>
        <end position="103"/>
    </location>
</feature>
<dbReference type="SUPFAM" id="SSF103473">
    <property type="entry name" value="MFS general substrate transporter"/>
    <property type="match status" value="1"/>
</dbReference>
<feature type="transmembrane region" description="Helical" evidence="6">
    <location>
        <begin position="231"/>
        <end position="246"/>
    </location>
</feature>
<keyword evidence="9" id="KW-1185">Reference proteome</keyword>
<dbReference type="GO" id="GO:0022857">
    <property type="term" value="F:transmembrane transporter activity"/>
    <property type="evidence" value="ECO:0007669"/>
    <property type="project" value="InterPro"/>
</dbReference>
<keyword evidence="2" id="KW-0813">Transport</keyword>
<comment type="subcellular location">
    <subcellularLocation>
        <location evidence="1">Membrane</location>
        <topology evidence="1">Multi-pass membrane protein</topology>
    </subcellularLocation>
</comment>
<proteinExistence type="predicted"/>
<keyword evidence="5 6" id="KW-0472">Membrane</keyword>
<feature type="transmembrane region" description="Helical" evidence="6">
    <location>
        <begin position="109"/>
        <end position="130"/>
    </location>
</feature>
<dbReference type="Gene3D" id="1.20.1250.20">
    <property type="entry name" value="MFS general substrate transporter like domains"/>
    <property type="match status" value="2"/>
</dbReference>
<feature type="domain" description="Major facilitator superfamily (MFS) profile" evidence="7">
    <location>
        <begin position="18"/>
        <end position="460"/>
    </location>
</feature>
<dbReference type="PANTHER" id="PTHR42718:SF9">
    <property type="entry name" value="MAJOR FACILITATOR SUPERFAMILY MULTIDRUG TRANSPORTER MFSC"/>
    <property type="match status" value="1"/>
</dbReference>
<name>A0A0U2L5E2_9EURY</name>